<organism evidence="2 3">
    <name type="scientific">Escherichia phage A5-4</name>
    <dbReference type="NCBI Taxonomy" id="2996162"/>
    <lineage>
        <taxon>Viruses</taxon>
        <taxon>Duplodnaviria</taxon>
        <taxon>Heunggongvirae</taxon>
        <taxon>Uroviricota</taxon>
        <taxon>Caudoviricetes</taxon>
        <taxon>Vequintavirinae</taxon>
    </lineage>
</organism>
<dbReference type="Proteomes" id="UP001236076">
    <property type="component" value="Segment"/>
</dbReference>
<feature type="transmembrane region" description="Helical" evidence="1">
    <location>
        <begin position="133"/>
        <end position="153"/>
    </location>
</feature>
<keyword evidence="1" id="KW-0812">Transmembrane</keyword>
<keyword evidence="1" id="KW-0472">Membrane</keyword>
<reference evidence="2 3" key="1">
    <citation type="submission" date="2022-10" db="EMBL/GenBank/DDBJ databases">
        <authorList>
            <person name="Cortes-Martin A."/>
            <person name="Buttimer C.T.H."/>
            <person name="Hill C."/>
        </authorList>
    </citation>
    <scope>NUCLEOTIDE SEQUENCE [LARGE SCALE GENOMIC DNA]</scope>
</reference>
<evidence type="ECO:0000313" key="3">
    <source>
        <dbReference type="Proteomes" id="UP001236076"/>
    </source>
</evidence>
<keyword evidence="1" id="KW-1133">Transmembrane helix</keyword>
<name>A0AAE9TFR9_9CAUD</name>
<evidence type="ECO:0000256" key="1">
    <source>
        <dbReference type="SAM" id="Phobius"/>
    </source>
</evidence>
<proteinExistence type="predicted"/>
<dbReference type="EMBL" id="OP744025">
    <property type="protein sequence ID" value="UZZ64379.1"/>
    <property type="molecule type" value="Genomic_DNA"/>
</dbReference>
<gene>
    <name evidence="2" type="ORF">A54_139</name>
</gene>
<sequence>MIIMYFTYVSQLPMLADNLELNSGKRLEFFDGYVRKAVPDQDGFRAYVFYDKFRSVSYRVTKDGLLIESYDGKKYHRSFVANTEGTFKYTPFAESAEDIHINSFIILINKMEKEHKYRSTFLGKLKRVTSDPIMIIFVAIGFLYAIVTAFVVISS</sequence>
<evidence type="ECO:0000313" key="2">
    <source>
        <dbReference type="EMBL" id="UZZ64379.1"/>
    </source>
</evidence>
<keyword evidence="3" id="KW-1185">Reference proteome</keyword>
<accession>A0AAE9TFR9</accession>
<protein>
    <submittedName>
        <fullName evidence="2">Uncharacterized protein</fullName>
    </submittedName>
</protein>